<dbReference type="Gene3D" id="3.60.21.10">
    <property type="match status" value="1"/>
</dbReference>
<gene>
    <name evidence="1" type="ORF">S01H4_38028</name>
</gene>
<evidence type="ECO:0008006" key="2">
    <source>
        <dbReference type="Google" id="ProtNLM"/>
    </source>
</evidence>
<dbReference type="SUPFAM" id="SSF56300">
    <property type="entry name" value="Metallo-dependent phosphatases"/>
    <property type="match status" value="1"/>
</dbReference>
<organism evidence="1">
    <name type="scientific">marine sediment metagenome</name>
    <dbReference type="NCBI Taxonomy" id="412755"/>
    <lineage>
        <taxon>unclassified sequences</taxon>
        <taxon>metagenomes</taxon>
        <taxon>ecological metagenomes</taxon>
    </lineage>
</organism>
<sequence length="282" mass="33609">MKEVYENARKITFDDSDKFILFSDCHRGDGSWADDFAHNENIFFHALNYYNSNGFTYIEIGDGDELWENSRFDDVKEAHSHIFWILSEFYKHGRLYLIWGNHNSRWRDSTECQKNLFQYYDERDYTCKPLFKDIKVYEGLQLQHLKTDHTIFLVHGHQADFINDVTWWLVRFFVRFLWRFFQLCGVKDPTSPAKNFKKRNKIEKKLKEWVIKNKQMLIAGHTHRSVFPVPGKPPYFNTGSCVHPRCIVGIEIDNGLITLVKWYVNVKQSDDGGTLFIDRKEL</sequence>
<dbReference type="EMBL" id="BART01020472">
    <property type="protein sequence ID" value="GAH04133.1"/>
    <property type="molecule type" value="Genomic_DNA"/>
</dbReference>
<comment type="caution">
    <text evidence="1">The sequence shown here is derived from an EMBL/GenBank/DDBJ whole genome shotgun (WGS) entry which is preliminary data.</text>
</comment>
<reference evidence="1" key="1">
    <citation type="journal article" date="2014" name="Front. Microbiol.">
        <title>High frequency of phylogenetically diverse reductive dehalogenase-homologous genes in deep subseafloor sedimentary metagenomes.</title>
        <authorList>
            <person name="Kawai M."/>
            <person name="Futagami T."/>
            <person name="Toyoda A."/>
            <person name="Takaki Y."/>
            <person name="Nishi S."/>
            <person name="Hori S."/>
            <person name="Arai W."/>
            <person name="Tsubouchi T."/>
            <person name="Morono Y."/>
            <person name="Uchiyama I."/>
            <person name="Ito T."/>
            <person name="Fujiyama A."/>
            <person name="Inagaki F."/>
            <person name="Takami H."/>
        </authorList>
    </citation>
    <scope>NUCLEOTIDE SEQUENCE</scope>
    <source>
        <strain evidence="1">Expedition CK06-06</strain>
    </source>
</reference>
<feature type="non-terminal residue" evidence="1">
    <location>
        <position position="282"/>
    </location>
</feature>
<accession>X1E651</accession>
<evidence type="ECO:0000313" key="1">
    <source>
        <dbReference type="EMBL" id="GAH04133.1"/>
    </source>
</evidence>
<dbReference type="AlphaFoldDB" id="X1E651"/>
<dbReference type="InterPro" id="IPR029052">
    <property type="entry name" value="Metallo-depent_PP-like"/>
</dbReference>
<name>X1E651_9ZZZZ</name>
<proteinExistence type="predicted"/>
<protein>
    <recommendedName>
        <fullName evidence="2">Calcineurin-like phosphoesterase domain-containing protein</fullName>
    </recommendedName>
</protein>